<keyword evidence="7" id="KW-1003">Cell membrane</keyword>
<evidence type="ECO:0000256" key="13">
    <source>
        <dbReference type="ARBA" id="ARBA00022960"/>
    </source>
</evidence>
<dbReference type="InterPro" id="IPR001264">
    <property type="entry name" value="Glyco_trans_51"/>
</dbReference>
<feature type="domain" description="Glycosyl transferase family 51" evidence="26">
    <location>
        <begin position="150"/>
        <end position="324"/>
    </location>
</feature>
<evidence type="ECO:0000256" key="6">
    <source>
        <dbReference type="ARBA" id="ARBA00018637"/>
    </source>
</evidence>
<evidence type="ECO:0000259" key="26">
    <source>
        <dbReference type="Pfam" id="PF00912"/>
    </source>
</evidence>
<feature type="domain" description="Penicillin-binding protein transpeptidase" evidence="25">
    <location>
        <begin position="422"/>
        <end position="675"/>
    </location>
</feature>
<evidence type="ECO:0000256" key="12">
    <source>
        <dbReference type="ARBA" id="ARBA00022801"/>
    </source>
</evidence>
<evidence type="ECO:0000256" key="1">
    <source>
        <dbReference type="ARBA" id="ARBA00002624"/>
    </source>
</evidence>
<keyword evidence="17" id="KW-0511">Multifunctional enzyme</keyword>
<dbReference type="Pfam" id="PF00905">
    <property type="entry name" value="Transpeptidase"/>
    <property type="match status" value="1"/>
</dbReference>
<comment type="similarity">
    <text evidence="5 23">In the N-terminal section; belongs to the glycosyltransferase 51 family.</text>
</comment>
<evidence type="ECO:0000259" key="25">
    <source>
        <dbReference type="Pfam" id="PF00905"/>
    </source>
</evidence>
<dbReference type="Gene3D" id="1.10.3810.10">
    <property type="entry name" value="Biosynthetic peptidoglycan transglycosylase-like"/>
    <property type="match status" value="1"/>
</dbReference>
<reference evidence="28 29" key="1">
    <citation type="submission" date="2018-02" db="EMBL/GenBank/DDBJ databases">
        <title>Genome sequencing of Solimonas sp. HR-BB.</title>
        <authorList>
            <person name="Lee Y."/>
            <person name="Jeon C.O."/>
        </authorList>
    </citation>
    <scope>NUCLEOTIDE SEQUENCE [LARGE SCALE GENOMIC DNA]</scope>
    <source>
        <strain evidence="28 29">HR-BB</strain>
    </source>
</reference>
<evidence type="ECO:0000256" key="21">
    <source>
        <dbReference type="ARBA" id="ARBA00049902"/>
    </source>
</evidence>
<comment type="caution">
    <text evidence="28">The sequence shown here is derived from an EMBL/GenBank/DDBJ whole genome shotgun (WGS) entry which is preliminary data.</text>
</comment>
<proteinExistence type="inferred from homology"/>
<sequence>MAPRKLKAFILSSLLLILSVGLVAFSAYLLTLDKRVRDLFAGSRWQLPAQVYAAPAELYPGLNLEREPLRHELARLGYREASELQGPGTYAAGKAGLQVQTRAFDFWDGPQPSLQLGIQWGEDGNVSQVYDLEAGAPRDIVRLDPMLIGSIYPKQGEDRVLVKLSEVPELMSKGLLAVEDQGFRHHFGVSPKGILRASIANMRAGRVVQGGSTLTQQLVKNFFFGSEQTWQRKINEAFMAVLLEVHYSKDEILEGYLNEVHLGQDGNRAVHGFGLGAHFYFNKPLGELQPHEVALLVGLVKGPSYYNPRRNPKRALERRNLVLDVFREEGLITEPEYEAAVKLPLGLAGGRSGVERYPAFVELVKRQLELQYRKEDLVSEGLRIFTTLEPRAQESLERRISAAMPQLEKNRKMKADTLEAAGVVTSVDGGEVLALVGGRDTRYAGFNRALDSRRSIGSLAKPFVYLTALMHPDRFNVYSILPDEPITLERAGSKPWSPMNYDRQLHGPQPLVNALAQSYNLPTVYLGLQFGAKAMRDTLVAAGYSGDAAPVPSMFLGAVEISPLEVAQMYGTLAASGYQASLSSIRQVQTLDRKPLSQSQIKLKQTLPEGPVYLLNWSLQAVLTQGTARSAYSVLPGDRAFAGKTGTTDDYRDSWFAGFGADRVAVIWVGRDDNKPTGLSGANGALPIWTQVMKDLNARGLDPVPPPDVEEQLVDPASGLKADEGCPGARSVPYIRGYAPEQFAPCANAAQSAPMQWLRDIFE</sequence>
<evidence type="ECO:0000256" key="17">
    <source>
        <dbReference type="ARBA" id="ARBA00023268"/>
    </source>
</evidence>
<evidence type="ECO:0000256" key="24">
    <source>
        <dbReference type="PIRSR" id="PIRSR002799-1"/>
    </source>
</evidence>
<dbReference type="GO" id="GO:0005886">
    <property type="term" value="C:plasma membrane"/>
    <property type="evidence" value="ECO:0007669"/>
    <property type="project" value="UniProtKB-SubCell"/>
</dbReference>
<dbReference type="InterPro" id="IPR036950">
    <property type="entry name" value="PBP_transglycosylase"/>
</dbReference>
<dbReference type="PANTHER" id="PTHR32282">
    <property type="entry name" value="BINDING PROTEIN TRANSPEPTIDASE, PUTATIVE-RELATED"/>
    <property type="match status" value="1"/>
</dbReference>
<dbReference type="InterPro" id="IPR011813">
    <property type="entry name" value="PBP_1b"/>
</dbReference>
<dbReference type="GO" id="GO:0008658">
    <property type="term" value="F:penicillin binding"/>
    <property type="evidence" value="ECO:0007669"/>
    <property type="project" value="UniProtKB-UniRule"/>
</dbReference>
<evidence type="ECO:0000256" key="8">
    <source>
        <dbReference type="ARBA" id="ARBA00022645"/>
    </source>
</evidence>
<dbReference type="GO" id="GO:0009252">
    <property type="term" value="P:peptidoglycan biosynthetic process"/>
    <property type="evidence" value="ECO:0007669"/>
    <property type="project" value="UniProtKB-UniRule"/>
</dbReference>
<dbReference type="InterPro" id="IPR050396">
    <property type="entry name" value="Glycosyltr_51/Transpeptidase"/>
</dbReference>
<dbReference type="GO" id="GO:0009274">
    <property type="term" value="C:peptidoglycan-based cell wall"/>
    <property type="evidence" value="ECO:0007669"/>
    <property type="project" value="UniProtKB-UniRule"/>
</dbReference>
<dbReference type="EMBL" id="PSNW01000009">
    <property type="protein sequence ID" value="PPE72985.1"/>
    <property type="molecule type" value="Genomic_DNA"/>
</dbReference>
<evidence type="ECO:0000256" key="22">
    <source>
        <dbReference type="NCBIfam" id="TIGR02071"/>
    </source>
</evidence>
<evidence type="ECO:0000313" key="29">
    <source>
        <dbReference type="Proteomes" id="UP000238220"/>
    </source>
</evidence>
<evidence type="ECO:0000256" key="16">
    <source>
        <dbReference type="ARBA" id="ARBA00023251"/>
    </source>
</evidence>
<evidence type="ECO:0000256" key="2">
    <source>
        <dbReference type="ARBA" id="ARBA00004236"/>
    </source>
</evidence>
<dbReference type="Pfam" id="PF00912">
    <property type="entry name" value="Transgly"/>
    <property type="match status" value="1"/>
</dbReference>
<dbReference type="PIRSF" id="PIRSF002799">
    <property type="entry name" value="PBP_1b"/>
    <property type="match status" value="1"/>
</dbReference>
<evidence type="ECO:0000256" key="10">
    <source>
        <dbReference type="ARBA" id="ARBA00022676"/>
    </source>
</evidence>
<organism evidence="28 29">
    <name type="scientific">Solimonas fluminis</name>
    <dbReference type="NCBI Taxonomy" id="2086571"/>
    <lineage>
        <taxon>Bacteria</taxon>
        <taxon>Pseudomonadati</taxon>
        <taxon>Pseudomonadota</taxon>
        <taxon>Gammaproteobacteria</taxon>
        <taxon>Nevskiales</taxon>
        <taxon>Nevskiaceae</taxon>
        <taxon>Solimonas</taxon>
    </lineage>
</organism>
<dbReference type="Gene3D" id="3.40.710.10">
    <property type="entry name" value="DD-peptidase/beta-lactamase superfamily"/>
    <property type="match status" value="1"/>
</dbReference>
<evidence type="ECO:0000256" key="9">
    <source>
        <dbReference type="ARBA" id="ARBA00022670"/>
    </source>
</evidence>
<keyword evidence="18 23" id="KW-0961">Cell wall biogenesis/degradation</keyword>
<feature type="active site" description="Acyl-ester intermediate; for transpeptidase activity" evidence="24">
    <location>
        <position position="458"/>
    </location>
</feature>
<keyword evidence="15" id="KW-0472">Membrane</keyword>
<evidence type="ECO:0000256" key="5">
    <source>
        <dbReference type="ARBA" id="ARBA00007739"/>
    </source>
</evidence>
<dbReference type="NCBIfam" id="TIGR02071">
    <property type="entry name" value="PBP_1b"/>
    <property type="match status" value="1"/>
</dbReference>
<dbReference type="InterPro" id="IPR023346">
    <property type="entry name" value="Lysozyme-like_dom_sf"/>
</dbReference>
<dbReference type="GO" id="GO:0030288">
    <property type="term" value="C:outer membrane-bounded periplasmic space"/>
    <property type="evidence" value="ECO:0007669"/>
    <property type="project" value="TreeGrafter"/>
</dbReference>
<evidence type="ECO:0000256" key="3">
    <source>
        <dbReference type="ARBA" id="ARBA00004752"/>
    </source>
</evidence>
<gene>
    <name evidence="28" type="primary">mrcB</name>
    <name evidence="28" type="ORF">C3942_16350</name>
</gene>
<keyword evidence="9" id="KW-0645">Protease</keyword>
<dbReference type="GO" id="GO:0006508">
    <property type="term" value="P:proteolysis"/>
    <property type="evidence" value="ECO:0007669"/>
    <property type="project" value="UniProtKB-KW"/>
</dbReference>
<keyword evidence="29" id="KW-1185">Reference proteome</keyword>
<dbReference type="PANTHER" id="PTHR32282:SF11">
    <property type="entry name" value="PENICILLIN-BINDING PROTEIN 1B"/>
    <property type="match status" value="1"/>
</dbReference>
<comment type="catalytic activity">
    <reaction evidence="21">
        <text>[GlcNAc-(1-&gt;4)-Mur2Ac(oyl-L-Ala-gamma-D-Glu-L-Lys-D-Ala-D-Ala)](n)-di-trans,octa-cis-undecaprenyl diphosphate + beta-D-GlcNAc-(1-&gt;4)-Mur2Ac(oyl-L-Ala-gamma-D-Glu-L-Lys-D-Ala-D-Ala)-di-trans,octa-cis-undecaprenyl diphosphate = [GlcNAc-(1-&gt;4)-Mur2Ac(oyl-L-Ala-gamma-D-Glu-L-Lys-D-Ala-D-Ala)](n+1)-di-trans,octa-cis-undecaprenyl diphosphate + di-trans,octa-cis-undecaprenyl diphosphate + H(+)</text>
        <dbReference type="Rhea" id="RHEA:23708"/>
        <dbReference type="Rhea" id="RHEA-COMP:9602"/>
        <dbReference type="Rhea" id="RHEA-COMP:9603"/>
        <dbReference type="ChEBI" id="CHEBI:15378"/>
        <dbReference type="ChEBI" id="CHEBI:58405"/>
        <dbReference type="ChEBI" id="CHEBI:60033"/>
        <dbReference type="ChEBI" id="CHEBI:78435"/>
        <dbReference type="EC" id="2.4.99.28"/>
    </reaction>
</comment>
<evidence type="ECO:0000259" key="27">
    <source>
        <dbReference type="Pfam" id="PF14814"/>
    </source>
</evidence>
<dbReference type="GO" id="GO:0071555">
    <property type="term" value="P:cell wall organization"/>
    <property type="evidence" value="ECO:0007669"/>
    <property type="project" value="UniProtKB-UniRule"/>
</dbReference>
<comment type="pathway">
    <text evidence="3 23">Cell wall biogenesis; peptidoglycan biosynthesis.</text>
</comment>
<protein>
    <recommendedName>
        <fullName evidence="6 22">Penicillin-binding protein 1B</fullName>
        <shortName evidence="23">PBP-1b</shortName>
        <shortName evidence="23">PBP1b</shortName>
    </recommendedName>
    <alternativeName>
        <fullName evidence="19 23">Murein polymerase</fullName>
    </alternativeName>
</protein>
<feature type="domain" description="Bifunctional transglycosylase second" evidence="27">
    <location>
        <begin position="58"/>
        <end position="143"/>
    </location>
</feature>
<dbReference type="GO" id="GO:0008955">
    <property type="term" value="F:peptidoglycan glycosyltransferase activity"/>
    <property type="evidence" value="ECO:0007669"/>
    <property type="project" value="UniProtKB-UniRule"/>
</dbReference>
<dbReference type="Pfam" id="PF14814">
    <property type="entry name" value="UB2H"/>
    <property type="match status" value="1"/>
</dbReference>
<dbReference type="OrthoDB" id="9766909at2"/>
<evidence type="ECO:0000256" key="18">
    <source>
        <dbReference type="ARBA" id="ARBA00023316"/>
    </source>
</evidence>
<comment type="catalytic activity">
    <reaction evidence="20">
        <text>Preferential cleavage: (Ac)2-L-Lys-D-Ala-|-D-Ala. Also transpeptidation of peptidyl-alanyl moieties that are N-acyl substituents of D-alanine.</text>
        <dbReference type="EC" id="3.4.16.4"/>
    </reaction>
</comment>
<feature type="active site" description="Proton donor; for transglycosylase activity" evidence="24">
    <location>
        <position position="179"/>
    </location>
</feature>
<dbReference type="GO" id="GO:0008360">
    <property type="term" value="P:regulation of cell shape"/>
    <property type="evidence" value="ECO:0007669"/>
    <property type="project" value="UniProtKB-UniRule"/>
</dbReference>
<dbReference type="InterPro" id="IPR001460">
    <property type="entry name" value="PCN-bd_Tpept"/>
</dbReference>
<evidence type="ECO:0000256" key="23">
    <source>
        <dbReference type="PIRNR" id="PIRNR002799"/>
    </source>
</evidence>
<keyword evidence="8" id="KW-0121">Carboxypeptidase</keyword>
<evidence type="ECO:0000256" key="7">
    <source>
        <dbReference type="ARBA" id="ARBA00022475"/>
    </source>
</evidence>
<keyword evidence="10 23" id="KW-0328">Glycosyltransferase</keyword>
<accession>A0A2S5TDC3</accession>
<dbReference type="RefSeq" id="WP_104231429.1">
    <property type="nucleotide sequence ID" value="NZ_PSNW01000009.1"/>
</dbReference>
<evidence type="ECO:0000256" key="14">
    <source>
        <dbReference type="ARBA" id="ARBA00022984"/>
    </source>
</evidence>
<dbReference type="AlphaFoldDB" id="A0A2S5TDC3"/>
<dbReference type="Gene3D" id="3.30.2060.10">
    <property type="entry name" value="Penicillin-binding protein 1b domain"/>
    <property type="match status" value="1"/>
</dbReference>
<dbReference type="SUPFAM" id="SSF53955">
    <property type="entry name" value="Lysozyme-like"/>
    <property type="match status" value="1"/>
</dbReference>
<dbReference type="GO" id="GO:0009002">
    <property type="term" value="F:serine-type D-Ala-D-Ala carboxypeptidase activity"/>
    <property type="evidence" value="ECO:0007669"/>
    <property type="project" value="UniProtKB-EC"/>
</dbReference>
<evidence type="ECO:0000256" key="4">
    <source>
        <dbReference type="ARBA" id="ARBA00007090"/>
    </source>
</evidence>
<keyword evidence="14 23" id="KW-0573">Peptidoglycan synthesis</keyword>
<keyword evidence="11 23" id="KW-0808">Transferase</keyword>
<evidence type="ECO:0000256" key="11">
    <source>
        <dbReference type="ARBA" id="ARBA00022679"/>
    </source>
</evidence>
<keyword evidence="12" id="KW-0378">Hydrolase</keyword>
<keyword evidence="16" id="KW-0046">Antibiotic resistance</keyword>
<name>A0A2S5TDC3_9GAMM</name>
<comment type="similarity">
    <text evidence="4 23">In the C-terminal section; belongs to the transpeptidase family.</text>
</comment>
<dbReference type="Proteomes" id="UP000238220">
    <property type="component" value="Unassembled WGS sequence"/>
</dbReference>
<dbReference type="SUPFAM" id="SSF56601">
    <property type="entry name" value="beta-lactamase/transpeptidase-like"/>
    <property type="match status" value="1"/>
</dbReference>
<comment type="subcellular location">
    <subcellularLocation>
        <location evidence="2">Cell membrane</location>
    </subcellularLocation>
</comment>
<evidence type="ECO:0000256" key="20">
    <source>
        <dbReference type="ARBA" id="ARBA00034000"/>
    </source>
</evidence>
<evidence type="ECO:0000313" key="28">
    <source>
        <dbReference type="EMBL" id="PPE72985.1"/>
    </source>
</evidence>
<comment type="function">
    <text evidence="1 23">Cell wall formation. Synthesis of cross-linked peptidoglycan from the lipid intermediates. The enzyme has a penicillin-insensitive transglycosylase N-terminal domain (formation of linear glycan strands) and a penicillin-sensitive transpeptidase C-terminal domain (cross-linking of the peptide subunits).</text>
</comment>
<dbReference type="GO" id="GO:0046677">
    <property type="term" value="P:response to antibiotic"/>
    <property type="evidence" value="ECO:0007669"/>
    <property type="project" value="UniProtKB-UniRule"/>
</dbReference>
<evidence type="ECO:0000256" key="15">
    <source>
        <dbReference type="ARBA" id="ARBA00023136"/>
    </source>
</evidence>
<evidence type="ECO:0000256" key="19">
    <source>
        <dbReference type="ARBA" id="ARBA00032454"/>
    </source>
</evidence>
<dbReference type="InterPro" id="IPR028166">
    <property type="entry name" value="UB2H"/>
</dbReference>
<dbReference type="UniPathway" id="UPA00219"/>
<keyword evidence="13 23" id="KW-0133">Cell shape</keyword>
<dbReference type="InterPro" id="IPR012338">
    <property type="entry name" value="Beta-lactam/transpept-like"/>
</dbReference>